<comment type="caution">
    <text evidence="2">The sequence shown here is derived from an EMBL/GenBank/DDBJ whole genome shotgun (WGS) entry which is preliminary data.</text>
</comment>
<evidence type="ECO:0000256" key="1">
    <source>
        <dbReference type="SAM" id="MobiDB-lite"/>
    </source>
</evidence>
<sequence>MPTIVTGSGAVSSRNDRDLRPGRSKAFSSEVGTGSREENASKQESRAPFRFDRNGALNHDAFARNRIMISSPCLSMIFSENRFPLFRIML</sequence>
<evidence type="ECO:0000313" key="2">
    <source>
        <dbReference type="EMBL" id="TKV83239.1"/>
    </source>
</evidence>
<reference evidence="2 3" key="1">
    <citation type="submission" date="2019-05" db="EMBL/GenBank/DDBJ databases">
        <title>Draft Genome of Bradyrhizobium elkanii strain SEMIA 938, Used in Commercial Inoculants for Lupinus spp. in Brazil.</title>
        <authorList>
            <person name="Hungria M."/>
            <person name="Delamuta J.R.M."/>
            <person name="Ribeiro R.A."/>
            <person name="Nogueira M.A."/>
        </authorList>
    </citation>
    <scope>NUCLEOTIDE SEQUENCE [LARGE SCALE GENOMIC DNA]</scope>
    <source>
        <strain evidence="2 3">Semia 938</strain>
    </source>
</reference>
<dbReference type="AlphaFoldDB" id="A0A4U6S670"/>
<organism evidence="2 3">
    <name type="scientific">Bradyrhizobium elkanii</name>
    <dbReference type="NCBI Taxonomy" id="29448"/>
    <lineage>
        <taxon>Bacteria</taxon>
        <taxon>Pseudomonadati</taxon>
        <taxon>Pseudomonadota</taxon>
        <taxon>Alphaproteobacteria</taxon>
        <taxon>Hyphomicrobiales</taxon>
        <taxon>Nitrobacteraceae</taxon>
        <taxon>Bradyrhizobium</taxon>
    </lineage>
</organism>
<feature type="compositionally biased region" description="Basic and acidic residues" evidence="1">
    <location>
        <begin position="35"/>
        <end position="50"/>
    </location>
</feature>
<dbReference type="Proteomes" id="UP000305095">
    <property type="component" value="Unassembled WGS sequence"/>
</dbReference>
<feature type="region of interest" description="Disordered" evidence="1">
    <location>
        <begin position="1"/>
        <end position="50"/>
    </location>
</feature>
<feature type="compositionally biased region" description="Polar residues" evidence="1">
    <location>
        <begin position="1"/>
        <end position="13"/>
    </location>
</feature>
<accession>A0A4U6S670</accession>
<gene>
    <name evidence="2" type="ORF">FDV58_03075</name>
</gene>
<proteinExistence type="predicted"/>
<evidence type="ECO:0000313" key="3">
    <source>
        <dbReference type="Proteomes" id="UP000305095"/>
    </source>
</evidence>
<name>A0A4U6S670_BRAEL</name>
<dbReference type="EMBL" id="SZZP01000002">
    <property type="protein sequence ID" value="TKV83239.1"/>
    <property type="molecule type" value="Genomic_DNA"/>
</dbReference>
<protein>
    <submittedName>
        <fullName evidence="2">Uncharacterized protein</fullName>
    </submittedName>
</protein>